<evidence type="ECO:0000256" key="1">
    <source>
        <dbReference type="SAM" id="MobiDB-lite"/>
    </source>
</evidence>
<dbReference type="AlphaFoldDB" id="A0A931ACF1"/>
<evidence type="ECO:0000313" key="4">
    <source>
        <dbReference type="Proteomes" id="UP000605361"/>
    </source>
</evidence>
<name>A0A931ACF1_9ACTN</name>
<feature type="region of interest" description="Disordered" evidence="1">
    <location>
        <begin position="1"/>
        <end position="22"/>
    </location>
</feature>
<proteinExistence type="predicted"/>
<evidence type="ECO:0000259" key="2">
    <source>
        <dbReference type="Pfam" id="PF13480"/>
    </source>
</evidence>
<accession>A0A931ACF1</accession>
<sequence length="102" mass="11959">MGVRPSRVRPVHRPPRQPPSIPIIDLRHGLDAYIETVKKNSGKTYKSTAYKQRKLGRDVGEVRRDHAALRTLLTWKSDQYRRKGRTDRFAQPWITRLVDDLL</sequence>
<reference evidence="3" key="1">
    <citation type="submission" date="2020-11" db="EMBL/GenBank/DDBJ databases">
        <title>Whole-genome analyses of Nonomuraea sp. K274.</title>
        <authorList>
            <person name="Veyisoglu A."/>
        </authorList>
    </citation>
    <scope>NUCLEOTIDE SEQUENCE</scope>
    <source>
        <strain evidence="3">K274</strain>
    </source>
</reference>
<comment type="caution">
    <text evidence="3">The sequence shown here is derived from an EMBL/GenBank/DDBJ whole genome shotgun (WGS) entry which is preliminary data.</text>
</comment>
<gene>
    <name evidence="3" type="ORF">ITP53_17410</name>
</gene>
<dbReference type="EMBL" id="JADOGI010000046">
    <property type="protein sequence ID" value="MBF8187480.1"/>
    <property type="molecule type" value="Genomic_DNA"/>
</dbReference>
<feature type="compositionally biased region" description="Basic residues" evidence="1">
    <location>
        <begin position="1"/>
        <end position="15"/>
    </location>
</feature>
<organism evidence="3 4">
    <name type="scientific">Nonomuraea cypriaca</name>
    <dbReference type="NCBI Taxonomy" id="1187855"/>
    <lineage>
        <taxon>Bacteria</taxon>
        <taxon>Bacillati</taxon>
        <taxon>Actinomycetota</taxon>
        <taxon>Actinomycetes</taxon>
        <taxon>Streptosporangiales</taxon>
        <taxon>Streptosporangiaceae</taxon>
        <taxon>Nonomuraea</taxon>
    </lineage>
</organism>
<dbReference type="InterPro" id="IPR038740">
    <property type="entry name" value="BioF2-like_GNAT_dom"/>
</dbReference>
<feature type="domain" description="BioF2-like acetyltransferase" evidence="2">
    <location>
        <begin position="44"/>
        <end position="102"/>
    </location>
</feature>
<evidence type="ECO:0000313" key="3">
    <source>
        <dbReference type="EMBL" id="MBF8187480.1"/>
    </source>
</evidence>
<dbReference type="Pfam" id="PF13480">
    <property type="entry name" value="Acetyltransf_6"/>
    <property type="match status" value="1"/>
</dbReference>
<dbReference type="Proteomes" id="UP000605361">
    <property type="component" value="Unassembled WGS sequence"/>
</dbReference>
<keyword evidence="4" id="KW-1185">Reference proteome</keyword>
<protein>
    <submittedName>
        <fullName evidence="3">GNAT family N-acetyltransferase</fullName>
    </submittedName>
</protein>